<evidence type="ECO:0000256" key="2">
    <source>
        <dbReference type="ARBA" id="ARBA00007401"/>
    </source>
</evidence>
<dbReference type="SUPFAM" id="SSF49303">
    <property type="entry name" value="beta-Galactosidase/glucuronidase domain"/>
    <property type="match status" value="2"/>
</dbReference>
<accession>A0A1H9S288</accession>
<dbReference type="InterPro" id="IPR023232">
    <property type="entry name" value="Glyco_hydro_2_AS"/>
</dbReference>
<dbReference type="PROSITE" id="PS00719">
    <property type="entry name" value="GLYCOSYL_HYDROL_F2_1"/>
    <property type="match status" value="1"/>
</dbReference>
<dbReference type="Gene3D" id="2.60.40.10">
    <property type="entry name" value="Immunoglobulins"/>
    <property type="match status" value="2"/>
</dbReference>
<evidence type="ECO:0000256" key="3">
    <source>
        <dbReference type="ARBA" id="ARBA00012756"/>
    </source>
</evidence>
<evidence type="ECO:0000256" key="5">
    <source>
        <dbReference type="ARBA" id="ARBA00022801"/>
    </source>
</evidence>
<evidence type="ECO:0000259" key="8">
    <source>
        <dbReference type="SMART" id="SM01038"/>
    </source>
</evidence>
<comment type="catalytic activity">
    <reaction evidence="1">
        <text>Hydrolysis of terminal non-reducing beta-D-galactose residues in beta-D-galactosides.</text>
        <dbReference type="EC" id="3.2.1.23"/>
    </reaction>
</comment>
<dbReference type="InterPro" id="IPR011013">
    <property type="entry name" value="Gal_mutarotase_sf_dom"/>
</dbReference>
<dbReference type="GO" id="GO:0030246">
    <property type="term" value="F:carbohydrate binding"/>
    <property type="evidence" value="ECO:0007669"/>
    <property type="project" value="InterPro"/>
</dbReference>
<dbReference type="Gene3D" id="2.70.98.10">
    <property type="match status" value="1"/>
</dbReference>
<dbReference type="InterPro" id="IPR006103">
    <property type="entry name" value="Glyco_hydro_2_cat"/>
</dbReference>
<dbReference type="OrthoDB" id="9762066at2"/>
<dbReference type="EC" id="3.2.1.23" evidence="3"/>
<evidence type="ECO:0000313" key="10">
    <source>
        <dbReference type="Proteomes" id="UP000182584"/>
    </source>
</evidence>
<dbReference type="InterPro" id="IPR032312">
    <property type="entry name" value="LacZ_4"/>
</dbReference>
<sequence length="1002" mass="115066">MDLSKIAKPGSPKSKMIYHEDMDNLHIGTLDKHCYFIPFEKGEDPFADRESSKRFELLNGYWKFRYFDSVIDLEDEFVGQDTDNTIPVPSNWQLHGYDIPQYTNVLYPITFEPPYVPDEVPVGVYSKTYEYSNDGLDRILVFEGVDSCMYLYVNNDFVGYSQVSHCTSEFDITPFLKEGENLITVAVLKWCDGTYLEDQDKIRLSGIFRDVYVLSRPKKRLLDYRIVTDIDTGKGSADLSFTPYGSDAHITLYDPMGNVICEEDAKDSEETRLSVRDAKFWSAECPALYSLKIECGDEVVGEYVGFRKISIDNGVVKVNDVPVKFKGVNRHDSYPDTGYYCTNEQMLRDLQLMKQHNINAVRTSHYPDSPKFYQLCDKLGLYVIDEGDMESHGCVDVYNDFKWSANNGYNGIALIASDDRFKKAILDRAESLVKRDVNRPCVLFWSLGNESGYGTNMKAAGELVKELDNTRLLHYESLHHLDDTSNAVLDVYSQMYTSPEGMQKYLENMEEKRPFILCEYCHAMGNGPGDLEDYHEVFYSNERFCGGFIWEWCDHSVILGTTPEGKIKYGYGGDFGERHNDGNFCMDALVYPDRTPHTGLLETKQVYRPVRVSKGEGRYEFEFKSFLEHVSPSDIFKCHYEVEYDGGKKDGKDISFDLKPLGKCLIELPELSEFDDKDAYVRFIFSYAEDTDYCKKGYEACFDQVRIGVFDVKENKTKAEYSQPKVSEEPLNITVDVGDVKYIFSKRFAKIISITRNGKELLQKPLEFNFFRAPTDNDSPRGDWYRAHLNDYIIKGYNTEVTSADTKAFIKQKQTFGWSMYQPFATIDVVYTFSSEGLDIHCDLEAGNKLQFLPRFGLRLFLDKNYDKVSYYGYGPYESYIDKHRADYIGNFEARVSDMHEDYIKPQENSSHYGCRHVTVTDGDGKVSFTHENGLSFNASEYTQEELAGKRHNYELERSGFTVLCVDAYMAGVGSNSCGPMLKECYRVPLPKLTADFHMIIS</sequence>
<dbReference type="SUPFAM" id="SSF51445">
    <property type="entry name" value="(Trans)glycosidases"/>
    <property type="match status" value="1"/>
</dbReference>
<dbReference type="GO" id="GO:0009341">
    <property type="term" value="C:beta-galactosidase complex"/>
    <property type="evidence" value="ECO:0007669"/>
    <property type="project" value="InterPro"/>
</dbReference>
<evidence type="ECO:0000313" key="9">
    <source>
        <dbReference type="EMBL" id="SER79142.1"/>
    </source>
</evidence>
<dbReference type="InterPro" id="IPR008979">
    <property type="entry name" value="Galactose-bd-like_sf"/>
</dbReference>
<dbReference type="InterPro" id="IPR017853">
    <property type="entry name" value="GH"/>
</dbReference>
<dbReference type="AlphaFoldDB" id="A0A1H9S288"/>
<dbReference type="Pfam" id="PF02837">
    <property type="entry name" value="Glyco_hydro_2_N"/>
    <property type="match status" value="1"/>
</dbReference>
<dbReference type="InterPro" id="IPR006101">
    <property type="entry name" value="Glyco_hydro_2"/>
</dbReference>
<dbReference type="InterPro" id="IPR036156">
    <property type="entry name" value="Beta-gal/glucu_dom_sf"/>
</dbReference>
<dbReference type="InterPro" id="IPR004199">
    <property type="entry name" value="B-gal_small/dom_5"/>
</dbReference>
<dbReference type="GO" id="GO:0005990">
    <property type="term" value="P:lactose catabolic process"/>
    <property type="evidence" value="ECO:0007669"/>
    <property type="project" value="TreeGrafter"/>
</dbReference>
<keyword evidence="6" id="KW-0326">Glycosidase</keyword>
<dbReference type="SMART" id="SM01038">
    <property type="entry name" value="Bgal_small_N"/>
    <property type="match status" value="1"/>
</dbReference>
<dbReference type="SUPFAM" id="SSF74650">
    <property type="entry name" value="Galactose mutarotase-like"/>
    <property type="match status" value="1"/>
</dbReference>
<dbReference type="InterPro" id="IPR050347">
    <property type="entry name" value="Bact_Beta-galactosidase"/>
</dbReference>
<proteinExistence type="inferred from homology"/>
<evidence type="ECO:0000256" key="6">
    <source>
        <dbReference type="ARBA" id="ARBA00023295"/>
    </source>
</evidence>
<gene>
    <name evidence="9" type="ORF">SAMN04487884_11149</name>
</gene>
<dbReference type="InterPro" id="IPR014718">
    <property type="entry name" value="GH-type_carb-bd"/>
</dbReference>
<dbReference type="InterPro" id="IPR023230">
    <property type="entry name" value="Glyco_hydro_2_CS"/>
</dbReference>
<dbReference type="SUPFAM" id="SSF49785">
    <property type="entry name" value="Galactose-binding domain-like"/>
    <property type="match status" value="1"/>
</dbReference>
<dbReference type="PANTHER" id="PTHR46323:SF2">
    <property type="entry name" value="BETA-GALACTOSIDASE"/>
    <property type="match status" value="1"/>
</dbReference>
<dbReference type="EMBL" id="FOGJ01000011">
    <property type="protein sequence ID" value="SER79142.1"/>
    <property type="molecule type" value="Genomic_DNA"/>
</dbReference>
<dbReference type="PROSITE" id="PS00608">
    <property type="entry name" value="GLYCOSYL_HYDROL_F2_2"/>
    <property type="match status" value="1"/>
</dbReference>
<name>A0A1H9S288_BUTFI</name>
<dbReference type="InterPro" id="IPR006104">
    <property type="entry name" value="Glyco_hydro_2_N"/>
</dbReference>
<dbReference type="PANTHER" id="PTHR46323">
    <property type="entry name" value="BETA-GALACTOSIDASE"/>
    <property type="match status" value="1"/>
</dbReference>
<evidence type="ECO:0000256" key="4">
    <source>
        <dbReference type="ARBA" id="ARBA00013303"/>
    </source>
</evidence>
<evidence type="ECO:0000256" key="1">
    <source>
        <dbReference type="ARBA" id="ARBA00001412"/>
    </source>
</evidence>
<keyword evidence="5" id="KW-0378">Hydrolase</keyword>
<dbReference type="Pfam" id="PF02929">
    <property type="entry name" value="Bgal_small_N"/>
    <property type="match status" value="1"/>
</dbReference>
<dbReference type="Pfam" id="PF02836">
    <property type="entry name" value="Glyco_hydro_2_C"/>
    <property type="match status" value="1"/>
</dbReference>
<reference evidence="9 10" key="1">
    <citation type="submission" date="2016-10" db="EMBL/GenBank/DDBJ databases">
        <authorList>
            <person name="de Groot N.N."/>
        </authorList>
    </citation>
    <scope>NUCLEOTIDE SEQUENCE [LARGE SCALE GENOMIC DNA]</scope>
    <source>
        <strain evidence="9 10">AR40</strain>
    </source>
</reference>
<dbReference type="GO" id="GO:0004565">
    <property type="term" value="F:beta-galactosidase activity"/>
    <property type="evidence" value="ECO:0007669"/>
    <property type="project" value="UniProtKB-EC"/>
</dbReference>
<comment type="similarity">
    <text evidence="2">Belongs to the glycosyl hydrolase 2 family.</text>
</comment>
<organism evidence="9 10">
    <name type="scientific">Butyrivibrio fibrisolvens</name>
    <dbReference type="NCBI Taxonomy" id="831"/>
    <lineage>
        <taxon>Bacteria</taxon>
        <taxon>Bacillati</taxon>
        <taxon>Bacillota</taxon>
        <taxon>Clostridia</taxon>
        <taxon>Lachnospirales</taxon>
        <taxon>Lachnospiraceae</taxon>
        <taxon>Butyrivibrio</taxon>
    </lineage>
</organism>
<dbReference type="InterPro" id="IPR013783">
    <property type="entry name" value="Ig-like_fold"/>
</dbReference>
<dbReference type="PRINTS" id="PR00132">
    <property type="entry name" value="GLHYDRLASE2"/>
</dbReference>
<dbReference type="RefSeq" id="WP_081357036.1">
    <property type="nucleotide sequence ID" value="NZ_FOGJ01000011.1"/>
</dbReference>
<evidence type="ECO:0000256" key="7">
    <source>
        <dbReference type="ARBA" id="ARBA00032230"/>
    </source>
</evidence>
<feature type="domain" description="Beta galactosidase small chain/" evidence="8">
    <location>
        <begin position="734"/>
        <end position="1000"/>
    </location>
</feature>
<dbReference type="Pfam" id="PF16353">
    <property type="entry name" value="LacZ_4"/>
    <property type="match status" value="1"/>
</dbReference>
<dbReference type="Gene3D" id="2.60.120.260">
    <property type="entry name" value="Galactose-binding domain-like"/>
    <property type="match status" value="1"/>
</dbReference>
<protein>
    <recommendedName>
        <fullName evidence="4">Beta-galactosidase</fullName>
        <ecNumber evidence="3">3.2.1.23</ecNumber>
    </recommendedName>
    <alternativeName>
        <fullName evidence="7">Lactase</fullName>
    </alternativeName>
</protein>
<dbReference type="Gene3D" id="3.20.20.80">
    <property type="entry name" value="Glycosidases"/>
    <property type="match status" value="1"/>
</dbReference>
<dbReference type="Proteomes" id="UP000182584">
    <property type="component" value="Unassembled WGS sequence"/>
</dbReference>